<sequence length="558" mass="62214">MTKPPEILPSSIPVPAGLVQTSAYAWFYLRTLFEKVPGTRYIVSYVKKSHQDDPYRTMVEIVLIIYGIVYFLGKPRKKGVVVPGSGLSAREVEALLEEWEPEPLVERVPDDQKWRLNALPRVVGGGIVNQVRLARGATGNTSDENGADHVTFNCASHNALQLTQHPEVVAVAEETIRRYGVGACGPAGFYGNQDVHSRLEYDMARFFGTESAVLYGQDFCVAPSVVPAFTKRGDVIVADDQVNVSLQNALQLSRSTVYYFKHNDMDSLEELLIHLQERELQENLPALPRKFIVTEGLFHRLGDIAPLPDLVRLKNKYRYRLFVDETFSIGVLGATGRGVTEHFNMARSSSIDITTGSLATAMGSSGGFVLGDDIMSKHQRIGSFAYCYSASLPSYTVAAVSKVIELLENGNDAVAKLHALSDKLHVFFSQDKALSKYIQVTSDPASYILHFRLTPEFRLQKFNSSEEQIFQERAILQKKGISEKHVEAYELEDRFLQCIVDTALHDSNVYICRSTYIYKHETLPIVPSIKICCNATMSEKELLDACNAVKQAVLKNCV</sequence>
<dbReference type="GO" id="GO:0030170">
    <property type="term" value="F:pyridoxal phosphate binding"/>
    <property type="evidence" value="ECO:0007669"/>
    <property type="project" value="InterPro"/>
</dbReference>
<dbReference type="EC" id="2.3.1.50" evidence="5"/>
<dbReference type="Pfam" id="PF00155">
    <property type="entry name" value="Aminotran_1_2"/>
    <property type="match status" value="1"/>
</dbReference>
<evidence type="ECO:0000256" key="4">
    <source>
        <dbReference type="ARBA" id="ARBA00008392"/>
    </source>
</evidence>
<comment type="pathway">
    <text evidence="3">Sphingolipid metabolism.</text>
</comment>
<keyword evidence="10" id="KW-0012">Acyltransferase</keyword>
<dbReference type="PANTHER" id="PTHR13693:SF2">
    <property type="entry name" value="SERINE PALMITOYLTRANSFERASE 1"/>
    <property type="match status" value="1"/>
</dbReference>
<feature type="domain" description="Aminotransferase class I/classII large" evidence="11">
    <location>
        <begin position="158"/>
        <end position="548"/>
    </location>
</feature>
<dbReference type="OrthoDB" id="3168162at2759"/>
<organism evidence="12 13">
    <name type="scientific">Lachancea mirantina</name>
    <dbReference type="NCBI Taxonomy" id="1230905"/>
    <lineage>
        <taxon>Eukaryota</taxon>
        <taxon>Fungi</taxon>
        <taxon>Dikarya</taxon>
        <taxon>Ascomycota</taxon>
        <taxon>Saccharomycotina</taxon>
        <taxon>Saccharomycetes</taxon>
        <taxon>Saccharomycetales</taxon>
        <taxon>Saccharomycetaceae</taxon>
        <taxon>Lachancea</taxon>
    </lineage>
</organism>
<evidence type="ECO:0000256" key="5">
    <source>
        <dbReference type="ARBA" id="ARBA00013220"/>
    </source>
</evidence>
<evidence type="ECO:0000256" key="2">
    <source>
        <dbReference type="ARBA" id="ARBA00004760"/>
    </source>
</evidence>
<accession>A0A1G4K4I8</accession>
<comment type="cofactor">
    <cofactor evidence="1">
        <name>pyridoxal 5'-phosphate</name>
        <dbReference type="ChEBI" id="CHEBI:597326"/>
    </cofactor>
</comment>
<evidence type="ECO:0000256" key="8">
    <source>
        <dbReference type="ARBA" id="ARBA00022919"/>
    </source>
</evidence>
<evidence type="ECO:0000259" key="11">
    <source>
        <dbReference type="Pfam" id="PF00155"/>
    </source>
</evidence>
<dbReference type="GO" id="GO:0016020">
    <property type="term" value="C:membrane"/>
    <property type="evidence" value="ECO:0007669"/>
    <property type="project" value="GOC"/>
</dbReference>
<dbReference type="STRING" id="1230905.A0A1G4K4I8"/>
<dbReference type="GO" id="GO:0046513">
    <property type="term" value="P:ceramide biosynthetic process"/>
    <property type="evidence" value="ECO:0007669"/>
    <property type="project" value="TreeGrafter"/>
</dbReference>
<dbReference type="EMBL" id="LT598467">
    <property type="protein sequence ID" value="SCU98672.1"/>
    <property type="molecule type" value="Genomic_DNA"/>
</dbReference>
<evidence type="ECO:0000256" key="1">
    <source>
        <dbReference type="ARBA" id="ARBA00001933"/>
    </source>
</evidence>
<comment type="pathway">
    <text evidence="2">Lipid metabolism; sphingolipid metabolism.</text>
</comment>
<gene>
    <name evidence="12" type="ORF">LAMI_0F15808G</name>
</gene>
<reference evidence="13" key="1">
    <citation type="submission" date="2016-03" db="EMBL/GenBank/DDBJ databases">
        <authorList>
            <person name="Devillers H."/>
        </authorList>
    </citation>
    <scope>NUCLEOTIDE SEQUENCE [LARGE SCALE GENOMIC DNA]</scope>
</reference>
<evidence type="ECO:0000256" key="6">
    <source>
        <dbReference type="ARBA" id="ARBA00022679"/>
    </source>
</evidence>
<evidence type="ECO:0000313" key="13">
    <source>
        <dbReference type="Proteomes" id="UP000191024"/>
    </source>
</evidence>
<dbReference type="InterPro" id="IPR015421">
    <property type="entry name" value="PyrdxlP-dep_Trfase_major"/>
</dbReference>
<protein>
    <recommendedName>
        <fullName evidence="5">serine C-palmitoyltransferase</fullName>
        <ecNumber evidence="5">2.3.1.50</ecNumber>
    </recommendedName>
</protein>
<dbReference type="SUPFAM" id="SSF53383">
    <property type="entry name" value="PLP-dependent transferases"/>
    <property type="match status" value="1"/>
</dbReference>
<name>A0A1G4K4I8_9SACH</name>
<keyword evidence="7" id="KW-0663">Pyridoxal phosphate</keyword>
<dbReference type="InterPro" id="IPR015424">
    <property type="entry name" value="PyrdxlP-dep_Trfase"/>
</dbReference>
<comment type="similarity">
    <text evidence="4">Belongs to the class-II pyridoxal-phosphate-dependent aminotransferase family.</text>
</comment>
<evidence type="ECO:0000256" key="7">
    <source>
        <dbReference type="ARBA" id="ARBA00022898"/>
    </source>
</evidence>
<dbReference type="AlphaFoldDB" id="A0A1G4K4I8"/>
<keyword evidence="8" id="KW-0746">Sphingolipid metabolism</keyword>
<evidence type="ECO:0000256" key="3">
    <source>
        <dbReference type="ARBA" id="ARBA00004991"/>
    </source>
</evidence>
<keyword evidence="6" id="KW-0808">Transferase</keyword>
<dbReference type="GO" id="GO:0004758">
    <property type="term" value="F:serine C-palmitoyltransferase activity"/>
    <property type="evidence" value="ECO:0007669"/>
    <property type="project" value="TreeGrafter"/>
</dbReference>
<dbReference type="GO" id="GO:0046512">
    <property type="term" value="P:sphingosine biosynthetic process"/>
    <property type="evidence" value="ECO:0007669"/>
    <property type="project" value="TreeGrafter"/>
</dbReference>
<keyword evidence="13" id="KW-1185">Reference proteome</keyword>
<dbReference type="GO" id="GO:0005783">
    <property type="term" value="C:endoplasmic reticulum"/>
    <property type="evidence" value="ECO:0007669"/>
    <property type="project" value="TreeGrafter"/>
</dbReference>
<evidence type="ECO:0000256" key="9">
    <source>
        <dbReference type="ARBA" id="ARBA00023098"/>
    </source>
</evidence>
<evidence type="ECO:0000256" key="10">
    <source>
        <dbReference type="ARBA" id="ARBA00023315"/>
    </source>
</evidence>
<proteinExistence type="inferred from homology"/>
<dbReference type="Proteomes" id="UP000191024">
    <property type="component" value="Chromosome F"/>
</dbReference>
<evidence type="ECO:0000313" key="12">
    <source>
        <dbReference type="EMBL" id="SCU98672.1"/>
    </source>
</evidence>
<dbReference type="InterPro" id="IPR050087">
    <property type="entry name" value="AON_synthase_class-II"/>
</dbReference>
<dbReference type="PANTHER" id="PTHR13693">
    <property type="entry name" value="CLASS II AMINOTRANSFERASE/8-AMINO-7-OXONONANOATE SYNTHASE"/>
    <property type="match status" value="1"/>
</dbReference>
<dbReference type="InterPro" id="IPR004839">
    <property type="entry name" value="Aminotransferase_I/II_large"/>
</dbReference>
<dbReference type="Gene3D" id="3.40.640.10">
    <property type="entry name" value="Type I PLP-dependent aspartate aminotransferase-like (Major domain)"/>
    <property type="match status" value="1"/>
</dbReference>
<keyword evidence="9" id="KW-0443">Lipid metabolism</keyword>